<protein>
    <recommendedName>
        <fullName evidence="4">AG2 protein</fullName>
    </recommendedName>
</protein>
<evidence type="ECO:0000313" key="2">
    <source>
        <dbReference type="EMBL" id="MCH6162230.1"/>
    </source>
</evidence>
<accession>A0ABS9T119</accession>
<dbReference type="Proteomes" id="UP001166784">
    <property type="component" value="Unassembled WGS sequence"/>
</dbReference>
<reference evidence="2" key="1">
    <citation type="submission" date="2022-03" db="EMBL/GenBank/DDBJ databases">
        <authorList>
            <person name="Santos J.D.N."/>
            <person name="Kallscheuer N."/>
            <person name="Jogler C."/>
            <person name="Lage O.M."/>
        </authorList>
    </citation>
    <scope>NUCLEOTIDE SEQUENCE</scope>
    <source>
        <strain evidence="2">M600PL45_2</strain>
    </source>
</reference>
<feature type="compositionally biased region" description="Pro residues" evidence="1">
    <location>
        <begin position="444"/>
        <end position="454"/>
    </location>
</feature>
<evidence type="ECO:0000313" key="3">
    <source>
        <dbReference type="Proteomes" id="UP001166784"/>
    </source>
</evidence>
<organism evidence="2 3">
    <name type="scientific">Streptomyces marispadix</name>
    <dbReference type="NCBI Taxonomy" id="2922868"/>
    <lineage>
        <taxon>Bacteria</taxon>
        <taxon>Bacillati</taxon>
        <taxon>Actinomycetota</taxon>
        <taxon>Actinomycetes</taxon>
        <taxon>Kitasatosporales</taxon>
        <taxon>Streptomycetaceae</taxon>
        <taxon>Streptomyces</taxon>
    </lineage>
</organism>
<keyword evidence="3" id="KW-1185">Reference proteome</keyword>
<feature type="region of interest" description="Disordered" evidence="1">
    <location>
        <begin position="715"/>
        <end position="737"/>
    </location>
</feature>
<gene>
    <name evidence="2" type="ORF">MMA15_18120</name>
</gene>
<reference evidence="2" key="2">
    <citation type="journal article" date="2023" name="Int. J. Syst. Evol. Microbiol.">
        <title>Streptomyces marispadix sp. nov., isolated from marine beach sediment of the Northern Coast of Portugal.</title>
        <authorList>
            <person name="dos Santos J.D.N."/>
            <person name="Vitorino I.R."/>
            <person name="Kallscheuer N."/>
            <person name="Srivastava A."/>
            <person name="Krautwurst S."/>
            <person name="Marz M."/>
            <person name="Jogler C."/>
            <person name="Lobo Da Cunha A."/>
            <person name="Catita J."/>
            <person name="Goncalves H."/>
            <person name="Gonzalez I."/>
            <person name="Reyes F."/>
            <person name="Lage O.M."/>
        </authorList>
    </citation>
    <scope>NUCLEOTIDE SEQUENCE</scope>
    <source>
        <strain evidence="2">M600PL45_2</strain>
    </source>
</reference>
<evidence type="ECO:0008006" key="4">
    <source>
        <dbReference type="Google" id="ProtNLM"/>
    </source>
</evidence>
<sequence>MLTYAQVNGADLSGIQQAAQEWRRLKAAYEGLGDRYENQVRRRLQQHWEGKAATEAGHTVAKNKEQISAAAGEAGRMSKLLDDIHHDLDEHKKKLRKFADGLAEQHLQIDAQGQITDHHPTKSDRTAQHDADYDKWLQGRNQLIQQKYGELQQLLKAATEADTAAAASLRADNNGEDDHTFNKDGHQTLDEAVKAQQDAQHASDLLKQGRRLSPTQIDELSTLLEKNGQDPVFAQKFAQQTGARGTLDNYMTLMNPPPTDGRASKAQLQRLQKSLGTTLGTATQINDPAMDKFQRDLLAENGQHFDRHSGPGGRNSLQGYQITASLMRHGEWDDETLKSFGHDLVKYENDKVNFLGSGRESDWPLNTHDYGLIGQDPMSGFMDGLGHNPDAATDFLSGKTTGTDDGDIDNLDYLLKDREWHGGDGDKGHLGNALHAATTGHPYDQPPENPPPPRTQEQADLMGRVVKDVAENQDLASGPLSDGLGKMGAEYMADLNRGLYLDKHLDDKIMPIHGAEVPLREHEAARFMYAVGSDPEGNAALHLGQQQYAAQLISYHGHNPEAYDLPPKEKMEQISRVVGNSEGIIATARSDEILREGIEKDKEFNDALESGGKFAEGVISVGGAGLGAVGGGGVGAAAGGAAGAEAGKLVIGGIVDAAKQDTSMPASWDAAGEYNQHQSQTHQNITNSLERAGVHPPPGISEDEWRTAIKDGVEDGYGLARDDVDSYATNRPEEAEK</sequence>
<feature type="region of interest" description="Disordered" evidence="1">
    <location>
        <begin position="424"/>
        <end position="457"/>
    </location>
</feature>
<proteinExistence type="predicted"/>
<comment type="caution">
    <text evidence="2">The sequence shown here is derived from an EMBL/GenBank/DDBJ whole genome shotgun (WGS) entry which is preliminary data.</text>
</comment>
<dbReference type="RefSeq" id="WP_241061074.1">
    <property type="nucleotide sequence ID" value="NZ_JAKWJU010000002.1"/>
</dbReference>
<dbReference type="EMBL" id="JAKWJU010000002">
    <property type="protein sequence ID" value="MCH6162230.1"/>
    <property type="molecule type" value="Genomic_DNA"/>
</dbReference>
<name>A0ABS9T119_9ACTN</name>
<evidence type="ECO:0000256" key="1">
    <source>
        <dbReference type="SAM" id="MobiDB-lite"/>
    </source>
</evidence>